<reference evidence="2 3" key="1">
    <citation type="submission" date="2019-09" db="EMBL/GenBank/DDBJ databases">
        <authorList>
            <person name="Dittami M. S."/>
        </authorList>
    </citation>
    <scope>NUCLEOTIDE SEQUENCE [LARGE SCALE GENOMIC DNA]</scope>
    <source>
        <strain evidence="2">SPHINGO391</strain>
    </source>
</reference>
<dbReference type="Proteomes" id="UP000326857">
    <property type="component" value="Unassembled WGS sequence"/>
</dbReference>
<evidence type="ECO:0000256" key="1">
    <source>
        <dbReference type="SAM" id="MobiDB-lite"/>
    </source>
</evidence>
<gene>
    <name evidence="2" type="ORF">SPHINGO391_290021</name>
</gene>
<protein>
    <submittedName>
        <fullName evidence="2">Uncharacterized protein</fullName>
    </submittedName>
</protein>
<proteinExistence type="predicted"/>
<sequence>MTFRTIEKVPFDLPLKQTAAANFAPELAIPRCLNCHFPATPTLRGAEEDPLLLGYMLRGAAESPDSHAVTESTSESATALPIARASAARRYR</sequence>
<name>A0A5E7XWJ5_9SPHN</name>
<feature type="region of interest" description="Disordered" evidence="1">
    <location>
        <begin position="64"/>
        <end position="92"/>
    </location>
</feature>
<accession>A0A5E7XWJ5</accession>
<evidence type="ECO:0000313" key="3">
    <source>
        <dbReference type="Proteomes" id="UP000326857"/>
    </source>
</evidence>
<organism evidence="2 3">
    <name type="scientific">Sphingomonas aurantiaca</name>
    <dbReference type="NCBI Taxonomy" id="185949"/>
    <lineage>
        <taxon>Bacteria</taxon>
        <taxon>Pseudomonadati</taxon>
        <taxon>Pseudomonadota</taxon>
        <taxon>Alphaproteobacteria</taxon>
        <taxon>Sphingomonadales</taxon>
        <taxon>Sphingomonadaceae</taxon>
        <taxon>Sphingomonas</taxon>
    </lineage>
</organism>
<evidence type="ECO:0000313" key="2">
    <source>
        <dbReference type="EMBL" id="VVS98892.1"/>
    </source>
</evidence>
<dbReference type="AlphaFoldDB" id="A0A5E7XWJ5"/>
<dbReference type="EMBL" id="CABVLI010000022">
    <property type="protein sequence ID" value="VVS98892.1"/>
    <property type="molecule type" value="Genomic_DNA"/>
</dbReference>